<evidence type="ECO:0000256" key="1">
    <source>
        <dbReference type="SAM" id="MobiDB-lite"/>
    </source>
</evidence>
<name>A0A9Q3CK81_9BASI</name>
<proteinExistence type="predicted"/>
<organism evidence="3 4">
    <name type="scientific">Austropuccinia psidii MF-1</name>
    <dbReference type="NCBI Taxonomy" id="1389203"/>
    <lineage>
        <taxon>Eukaryota</taxon>
        <taxon>Fungi</taxon>
        <taxon>Dikarya</taxon>
        <taxon>Basidiomycota</taxon>
        <taxon>Pucciniomycotina</taxon>
        <taxon>Pucciniomycetes</taxon>
        <taxon>Pucciniales</taxon>
        <taxon>Sphaerophragmiaceae</taxon>
        <taxon>Austropuccinia</taxon>
    </lineage>
</organism>
<dbReference type="AlphaFoldDB" id="A0A9Q3CK81"/>
<sequence length="383" mass="43416">MPQTRGNSTQFNEQRPSAPESGSEINDMVSSNELVIEVESQSHENNQDTPVLPESQPPSSQKPNFKSFEKEKAVEPCAPTGDAGKDEIIFSGEVETICKDQFVSKIAQTIPRPEKIEKYSEIPDYVHQKNAEAMSLFKMDLNYETPPTSPQNIQAFQEREEIKDDKVGQENITVIIPEPDPEASTSTNAQGIFLYHIEEFGDILNYHSTIAEESWKRGLNNINSIYKTQWDNLPTNDAVTFLPVGIKVINNQGLIIFAWLEDPEIAGNFYLCELYIMIFLMAQVIYIAIYRVSFFKVIETKAFLDNNIWNLKLMKESAKPPDNHPKSEHSLFKMVQSLLYPSNLIKNCWENVIFESISLVSYNLIAPKQYVAPTTNAANPHGN</sequence>
<comment type="caution">
    <text evidence="3">The sequence shown here is derived from an EMBL/GenBank/DDBJ whole genome shotgun (WGS) entry which is preliminary data.</text>
</comment>
<feature type="transmembrane region" description="Helical" evidence="2">
    <location>
        <begin position="274"/>
        <end position="292"/>
    </location>
</feature>
<dbReference type="Proteomes" id="UP000765509">
    <property type="component" value="Unassembled WGS sequence"/>
</dbReference>
<feature type="compositionally biased region" description="Polar residues" evidence="1">
    <location>
        <begin position="1"/>
        <end position="15"/>
    </location>
</feature>
<dbReference type="EMBL" id="AVOT02008726">
    <property type="protein sequence ID" value="MBW0486601.1"/>
    <property type="molecule type" value="Genomic_DNA"/>
</dbReference>
<evidence type="ECO:0000313" key="4">
    <source>
        <dbReference type="Proteomes" id="UP000765509"/>
    </source>
</evidence>
<evidence type="ECO:0000313" key="3">
    <source>
        <dbReference type="EMBL" id="MBW0486601.1"/>
    </source>
</evidence>
<feature type="region of interest" description="Disordered" evidence="1">
    <location>
        <begin position="1"/>
        <end position="79"/>
    </location>
</feature>
<accession>A0A9Q3CK81</accession>
<gene>
    <name evidence="3" type="ORF">O181_026316</name>
</gene>
<keyword evidence="2" id="KW-0812">Transmembrane</keyword>
<protein>
    <submittedName>
        <fullName evidence="3">Uncharacterized protein</fullName>
    </submittedName>
</protein>
<keyword evidence="4" id="KW-1185">Reference proteome</keyword>
<reference evidence="3" key="1">
    <citation type="submission" date="2021-03" db="EMBL/GenBank/DDBJ databases">
        <title>Draft genome sequence of rust myrtle Austropuccinia psidii MF-1, a brazilian biotype.</title>
        <authorList>
            <person name="Quecine M.C."/>
            <person name="Pachon D.M.R."/>
            <person name="Bonatelli M.L."/>
            <person name="Correr F.H."/>
            <person name="Franceschini L.M."/>
            <person name="Leite T.F."/>
            <person name="Margarido G.R.A."/>
            <person name="Almeida C.A."/>
            <person name="Ferrarezi J.A."/>
            <person name="Labate C.A."/>
        </authorList>
    </citation>
    <scope>NUCLEOTIDE SEQUENCE</scope>
    <source>
        <strain evidence="3">MF-1</strain>
    </source>
</reference>
<keyword evidence="2" id="KW-0472">Membrane</keyword>
<keyword evidence="2" id="KW-1133">Transmembrane helix</keyword>
<evidence type="ECO:0000256" key="2">
    <source>
        <dbReference type="SAM" id="Phobius"/>
    </source>
</evidence>